<evidence type="ECO:0000313" key="3">
    <source>
        <dbReference type="Proteomes" id="UP000305517"/>
    </source>
</evidence>
<organism evidence="2 3">
    <name type="scientific">Hymenobacter jeollabukensis</name>
    <dbReference type="NCBI Taxonomy" id="2025313"/>
    <lineage>
        <taxon>Bacteria</taxon>
        <taxon>Pseudomonadati</taxon>
        <taxon>Bacteroidota</taxon>
        <taxon>Cytophagia</taxon>
        <taxon>Cytophagales</taxon>
        <taxon>Hymenobacteraceae</taxon>
        <taxon>Hymenobacter</taxon>
    </lineage>
</organism>
<dbReference type="AlphaFoldDB" id="A0A5R8WQ37"/>
<dbReference type="Proteomes" id="UP000305517">
    <property type="component" value="Unassembled WGS sequence"/>
</dbReference>
<keyword evidence="1" id="KW-0812">Transmembrane</keyword>
<accession>A0A5R8WQ37</accession>
<gene>
    <name evidence="2" type="ORF">FDY95_12995</name>
</gene>
<keyword evidence="1" id="KW-0472">Membrane</keyword>
<comment type="caution">
    <text evidence="2">The sequence shown here is derived from an EMBL/GenBank/DDBJ whole genome shotgun (WGS) entry which is preliminary data.</text>
</comment>
<name>A0A5R8WQ37_9BACT</name>
<evidence type="ECO:0000256" key="1">
    <source>
        <dbReference type="SAM" id="Phobius"/>
    </source>
</evidence>
<evidence type="ECO:0000313" key="2">
    <source>
        <dbReference type="EMBL" id="TLM92345.1"/>
    </source>
</evidence>
<protein>
    <submittedName>
        <fullName evidence="2">Uncharacterized protein</fullName>
    </submittedName>
</protein>
<dbReference type="EMBL" id="VAJM01000005">
    <property type="protein sequence ID" value="TLM92345.1"/>
    <property type="molecule type" value="Genomic_DNA"/>
</dbReference>
<keyword evidence="3" id="KW-1185">Reference proteome</keyword>
<keyword evidence="1" id="KW-1133">Transmembrane helix</keyword>
<feature type="transmembrane region" description="Helical" evidence="1">
    <location>
        <begin position="95"/>
        <end position="122"/>
    </location>
</feature>
<dbReference type="OrthoDB" id="9990181at2"/>
<reference evidence="2 3" key="1">
    <citation type="submission" date="2019-05" db="EMBL/GenBank/DDBJ databases">
        <title>Hymenobacter edaphi sp. nov., isolated from abandoned arsenic-contaminated farmland soil.</title>
        <authorList>
            <person name="Nie L."/>
        </authorList>
    </citation>
    <scope>NUCLEOTIDE SEQUENCE [LARGE SCALE GENOMIC DNA]</scope>
    <source>
        <strain evidence="2 3">1-3-3-8</strain>
    </source>
</reference>
<proteinExistence type="predicted"/>
<dbReference type="RefSeq" id="WP_138078196.1">
    <property type="nucleotide sequence ID" value="NZ_VAJM01000005.1"/>
</dbReference>
<sequence length="139" mass="15383">MTRPALTNKPTALRQWLLRSLLWTALGLGLIVGAWKVWDPFLADSSQAVGLRWFGLLLTHLGTTMLLGQQANSLLPLYDEAAPHSPWHLKLATQIWGVLLQLLTWAGLLIVFALLLGCLLVATSHQGHQPWLFSLISTT</sequence>
<feature type="transmembrane region" description="Helical" evidence="1">
    <location>
        <begin position="20"/>
        <end position="38"/>
    </location>
</feature>